<evidence type="ECO:0000256" key="2">
    <source>
        <dbReference type="ARBA" id="ARBA00022553"/>
    </source>
</evidence>
<dbReference type="SMART" id="SM00160">
    <property type="entry name" value="RanBD"/>
    <property type="match status" value="1"/>
</dbReference>
<dbReference type="PANTHER" id="PTHR23138">
    <property type="entry name" value="RAN BINDING PROTEIN"/>
    <property type="match status" value="1"/>
</dbReference>
<dbReference type="GO" id="GO:0006611">
    <property type="term" value="P:protein export from nucleus"/>
    <property type="evidence" value="ECO:0007669"/>
    <property type="project" value="UniProtKB-ARBA"/>
</dbReference>
<name>A0A1G4JXE5_9SACH</name>
<feature type="compositionally biased region" description="Basic and acidic residues" evidence="4">
    <location>
        <begin position="171"/>
        <end position="182"/>
    </location>
</feature>
<dbReference type="FunFam" id="2.30.29.30:FF:000454">
    <property type="entry name" value="Ran-specific GTPase-activating protein 2"/>
    <property type="match status" value="1"/>
</dbReference>
<proteinExistence type="predicted"/>
<gene>
    <name evidence="6" type="ORF">LAME_0F13608G</name>
</gene>
<keyword evidence="3" id="KW-0539">Nucleus</keyword>
<sequence length="388" mass="42524">MSEALEELEYTTKDVKDVKSHLGSEGEKSAPAKRSRSLDDVKNVDEASTAKKVKNEDKKIEVSGSGDFETAQNDEVPVREEKDEKLKKNEASKTNETRKQSLSPENEETDKKGPSNVIKERESVTESKSKQEEKQTPEAPKSEVKPKFTFGASSSFSSGFGVAKKAYQDKNVQKVQDEKHNSETSTCEAPQSAPKPAVFGSGFAFGAGFCALNKGNTTSSPKVFENEAEKAEKAKSSNSTPTVSRSDEKSSSAESDGVVKLTKQEVKSGEESEESIFQANAKLYQLSDLKDGWKERGVGAIHVNTDRRTGKGRIVMRSRGILKVILNVSLVKGVIVHKGFPASLHGEKFIRIVTIDHEKTPVQYALRTGKEETATEMYDHISKLIPSS</sequence>
<organism evidence="6 7">
    <name type="scientific">Lachancea meyersii CBS 8951</name>
    <dbReference type="NCBI Taxonomy" id="1266667"/>
    <lineage>
        <taxon>Eukaryota</taxon>
        <taxon>Fungi</taxon>
        <taxon>Dikarya</taxon>
        <taxon>Ascomycota</taxon>
        <taxon>Saccharomycotina</taxon>
        <taxon>Saccharomycetes</taxon>
        <taxon>Saccharomycetales</taxon>
        <taxon>Saccharomycetaceae</taxon>
        <taxon>Lachancea</taxon>
    </lineage>
</organism>
<feature type="region of interest" description="Disordered" evidence="4">
    <location>
        <begin position="225"/>
        <end position="272"/>
    </location>
</feature>
<dbReference type="SUPFAM" id="SSF50729">
    <property type="entry name" value="PH domain-like"/>
    <property type="match status" value="1"/>
</dbReference>
<feature type="region of interest" description="Disordered" evidence="4">
    <location>
        <begin position="1"/>
        <end position="150"/>
    </location>
</feature>
<dbReference type="OrthoDB" id="411251at2759"/>
<dbReference type="Gene3D" id="2.30.29.30">
    <property type="entry name" value="Pleckstrin-homology domain (PH domain)/Phosphotyrosine-binding domain (PTB)"/>
    <property type="match status" value="1"/>
</dbReference>
<comment type="subcellular location">
    <subcellularLocation>
        <location evidence="1">Nucleus</location>
    </subcellularLocation>
</comment>
<evidence type="ECO:0000313" key="7">
    <source>
        <dbReference type="Proteomes" id="UP000191144"/>
    </source>
</evidence>
<evidence type="ECO:0000256" key="3">
    <source>
        <dbReference type="ARBA" id="ARBA00023242"/>
    </source>
</evidence>
<dbReference type="Proteomes" id="UP000191144">
    <property type="component" value="Chromosome F"/>
</dbReference>
<evidence type="ECO:0000256" key="1">
    <source>
        <dbReference type="ARBA" id="ARBA00004123"/>
    </source>
</evidence>
<dbReference type="InterPro" id="IPR045255">
    <property type="entry name" value="RanBP1-like"/>
</dbReference>
<dbReference type="PROSITE" id="PS50196">
    <property type="entry name" value="RANBD1"/>
    <property type="match status" value="1"/>
</dbReference>
<dbReference type="CDD" id="cd13180">
    <property type="entry name" value="RanBD_RanBP3"/>
    <property type="match status" value="1"/>
</dbReference>
<dbReference type="GO" id="GO:0005634">
    <property type="term" value="C:nucleus"/>
    <property type="evidence" value="ECO:0007669"/>
    <property type="project" value="UniProtKB-SubCell"/>
</dbReference>
<dbReference type="InterPro" id="IPR000156">
    <property type="entry name" value="Ran_bind_dom"/>
</dbReference>
<accession>A0A1G4JXE5</accession>
<dbReference type="InterPro" id="IPR011993">
    <property type="entry name" value="PH-like_dom_sf"/>
</dbReference>
<protein>
    <submittedName>
        <fullName evidence="6">LAME_0F13608g1_1</fullName>
    </submittedName>
</protein>
<dbReference type="GO" id="GO:0006607">
    <property type="term" value="P:NLS-bearing protein import into nucleus"/>
    <property type="evidence" value="ECO:0007669"/>
    <property type="project" value="TreeGrafter"/>
</dbReference>
<feature type="compositionally biased region" description="Basic and acidic residues" evidence="4">
    <location>
        <begin position="76"/>
        <end position="99"/>
    </location>
</feature>
<reference evidence="7" key="1">
    <citation type="submission" date="2016-03" db="EMBL/GenBank/DDBJ databases">
        <authorList>
            <person name="Devillers Hugo."/>
        </authorList>
    </citation>
    <scope>NUCLEOTIDE SEQUENCE [LARGE SCALE GENOMIC DNA]</scope>
</reference>
<keyword evidence="2" id="KW-0597">Phosphoprotein</keyword>
<dbReference type="AlphaFoldDB" id="A0A1G4JXE5"/>
<dbReference type="Pfam" id="PF00638">
    <property type="entry name" value="Ran_BP1"/>
    <property type="match status" value="1"/>
</dbReference>
<feature type="domain" description="RanBD1" evidence="5">
    <location>
        <begin position="254"/>
        <end position="388"/>
    </location>
</feature>
<evidence type="ECO:0000313" key="6">
    <source>
        <dbReference type="EMBL" id="SCU95815.1"/>
    </source>
</evidence>
<dbReference type="EMBL" id="LT598477">
    <property type="protein sequence ID" value="SCU95815.1"/>
    <property type="molecule type" value="Genomic_DNA"/>
</dbReference>
<feature type="compositionally biased region" description="Basic and acidic residues" evidence="4">
    <location>
        <begin position="109"/>
        <end position="146"/>
    </location>
</feature>
<keyword evidence="7" id="KW-1185">Reference proteome</keyword>
<evidence type="ECO:0000256" key="4">
    <source>
        <dbReference type="SAM" id="MobiDB-lite"/>
    </source>
</evidence>
<dbReference type="PANTHER" id="PTHR23138:SF142">
    <property type="entry name" value="RAN-BINDING PROTEIN 3B-RELATED"/>
    <property type="match status" value="1"/>
</dbReference>
<evidence type="ECO:0000259" key="5">
    <source>
        <dbReference type="PROSITE" id="PS50196"/>
    </source>
</evidence>
<feature type="compositionally biased region" description="Basic and acidic residues" evidence="4">
    <location>
        <begin position="225"/>
        <end position="235"/>
    </location>
</feature>
<feature type="compositionally biased region" description="Basic and acidic residues" evidence="4">
    <location>
        <begin position="10"/>
        <end position="61"/>
    </location>
</feature>
<feature type="region of interest" description="Disordered" evidence="4">
    <location>
        <begin position="171"/>
        <end position="198"/>
    </location>
</feature>